<dbReference type="Pfam" id="PF03298">
    <property type="entry name" value="Stanniocalcin"/>
    <property type="match status" value="1"/>
</dbReference>
<reference evidence="6 7" key="1">
    <citation type="submission" date="2023-08" db="EMBL/GenBank/DDBJ databases">
        <title>A Necator americanus chromosomal reference genome.</title>
        <authorList>
            <person name="Ilik V."/>
            <person name="Petrzelkova K.J."/>
            <person name="Pardy F."/>
            <person name="Fuh T."/>
            <person name="Niatou-Singa F.S."/>
            <person name="Gouil Q."/>
            <person name="Baker L."/>
            <person name="Ritchie M.E."/>
            <person name="Jex A.R."/>
            <person name="Gazzola D."/>
            <person name="Li H."/>
            <person name="Toshio Fujiwara R."/>
            <person name="Zhan B."/>
            <person name="Aroian R.V."/>
            <person name="Pafco B."/>
            <person name="Schwarz E.M."/>
        </authorList>
    </citation>
    <scope>NUCLEOTIDE SEQUENCE [LARGE SCALE GENOMIC DNA]</scope>
    <source>
        <strain evidence="6 7">Aroian</strain>
        <tissue evidence="6">Whole animal</tissue>
    </source>
</reference>
<evidence type="ECO:0000313" key="7">
    <source>
        <dbReference type="Proteomes" id="UP001303046"/>
    </source>
</evidence>
<keyword evidence="3" id="KW-0372">Hormone</keyword>
<feature type="signal peptide" evidence="5">
    <location>
        <begin position="1"/>
        <end position="24"/>
    </location>
</feature>
<keyword evidence="5" id="KW-0732">Signal</keyword>
<dbReference type="EMBL" id="JAVFWL010000001">
    <property type="protein sequence ID" value="KAK6725766.1"/>
    <property type="molecule type" value="Genomic_DNA"/>
</dbReference>
<name>A0ABR1BGW4_NECAM</name>
<keyword evidence="4" id="KW-1015">Disulfide bond</keyword>
<accession>A0ABR1BGW4</accession>
<evidence type="ECO:0008006" key="8">
    <source>
        <dbReference type="Google" id="ProtNLM"/>
    </source>
</evidence>
<protein>
    <recommendedName>
        <fullName evidence="8">Chondroitin proteoglycan 4 domain-containing protein</fullName>
    </recommendedName>
</protein>
<evidence type="ECO:0000313" key="6">
    <source>
        <dbReference type="EMBL" id="KAK6725766.1"/>
    </source>
</evidence>
<gene>
    <name evidence="6" type="primary">Necator_chrI.g339</name>
    <name evidence="6" type="ORF">RB195_004218</name>
</gene>
<dbReference type="PANTHER" id="PTHR11245">
    <property type="entry name" value="STANNIOCALCIN"/>
    <property type="match status" value="1"/>
</dbReference>
<evidence type="ECO:0000256" key="2">
    <source>
        <dbReference type="ARBA" id="ARBA00011748"/>
    </source>
</evidence>
<comment type="caution">
    <text evidence="6">The sequence shown here is derived from an EMBL/GenBank/DDBJ whole genome shotgun (WGS) entry which is preliminary data.</text>
</comment>
<feature type="chain" id="PRO_5045554278" description="Chondroitin proteoglycan 4 domain-containing protein" evidence="5">
    <location>
        <begin position="25"/>
        <end position="160"/>
    </location>
</feature>
<sequence length="160" mass="17694">MALISIFVPLAAVTLLITANSVGGGSCDVYKQLEKEASCGEKGYLVEYGLRNCLKFNSSEIRSQFTAAGRKFLDCTTDCLIAHLQDLFRNNTPSCPTIHDSAFDSHVTCYLKCDFCKVCKTEKFALMRSYDTSDFFSFDALSAVFKVMKACGPLACFFSF</sequence>
<comment type="similarity">
    <text evidence="1">Belongs to the stanniocalcin family.</text>
</comment>
<organism evidence="6 7">
    <name type="scientific">Necator americanus</name>
    <name type="common">Human hookworm</name>
    <dbReference type="NCBI Taxonomy" id="51031"/>
    <lineage>
        <taxon>Eukaryota</taxon>
        <taxon>Metazoa</taxon>
        <taxon>Ecdysozoa</taxon>
        <taxon>Nematoda</taxon>
        <taxon>Chromadorea</taxon>
        <taxon>Rhabditida</taxon>
        <taxon>Rhabditina</taxon>
        <taxon>Rhabditomorpha</taxon>
        <taxon>Strongyloidea</taxon>
        <taxon>Ancylostomatidae</taxon>
        <taxon>Bunostominae</taxon>
        <taxon>Necator</taxon>
    </lineage>
</organism>
<evidence type="ECO:0000256" key="3">
    <source>
        <dbReference type="ARBA" id="ARBA00022702"/>
    </source>
</evidence>
<keyword evidence="7" id="KW-1185">Reference proteome</keyword>
<dbReference type="Proteomes" id="UP001303046">
    <property type="component" value="Unassembled WGS sequence"/>
</dbReference>
<comment type="subunit">
    <text evidence="2">Homodimer; disulfide-linked.</text>
</comment>
<dbReference type="PANTHER" id="PTHR11245:SF6">
    <property type="entry name" value="DUF19 DOMAIN-CONTAINING PROTEIN"/>
    <property type="match status" value="1"/>
</dbReference>
<evidence type="ECO:0000256" key="5">
    <source>
        <dbReference type="SAM" id="SignalP"/>
    </source>
</evidence>
<dbReference type="InterPro" id="IPR004978">
    <property type="entry name" value="Stanniocalcin"/>
</dbReference>
<proteinExistence type="inferred from homology"/>
<evidence type="ECO:0000256" key="4">
    <source>
        <dbReference type="ARBA" id="ARBA00023157"/>
    </source>
</evidence>
<evidence type="ECO:0000256" key="1">
    <source>
        <dbReference type="ARBA" id="ARBA00008693"/>
    </source>
</evidence>